<accession>A0A0P1GBA9</accession>
<dbReference type="Proteomes" id="UP000052022">
    <property type="component" value="Unassembled WGS sequence"/>
</dbReference>
<gene>
    <name evidence="1" type="ORF">TRM7557_01999</name>
</gene>
<sequence length="270" mass="29796">MNIAPRTACLPHERLGQMTLGMAQLAPRGLSEDWWLKHLGDVHWQLIAEAVGQNTTVFRDRQGRQLYAAFCATEFAQSHPDRVGLGQNLDIRSTLWSVGHSRIQSNHRILAEGVEVAQVRLVSTFVAHMKANVNASVSRATPYLVPVLDPAPDDFARQAGQLAKSEKQTRHTGADHVALSTTVGADFNAVGLLYFPSFTRLLEQAEVAFADGTPWRPVKRRLVLYFGNIEMGDSVLGVQPFDMEGQMSLQHICASTGQKRAIAFGQTSRH</sequence>
<dbReference type="Gene3D" id="3.10.129.10">
    <property type="entry name" value="Hotdog Thioesterase"/>
    <property type="match status" value="1"/>
</dbReference>
<protein>
    <submittedName>
        <fullName evidence="1">Putative biosynthetic protein, family</fullName>
    </submittedName>
</protein>
<keyword evidence="2" id="KW-1185">Reference proteome</keyword>
<proteinExistence type="predicted"/>
<dbReference type="NCBIfam" id="TIGR04098">
    <property type="entry name" value="LnmK_bifunc"/>
    <property type="match status" value="1"/>
</dbReference>
<dbReference type="InterPro" id="IPR024091">
    <property type="entry name" value="LnmK-like_bifun_acyl/decarbox"/>
</dbReference>
<dbReference type="RefSeq" id="WP_058290066.1">
    <property type="nucleotide sequence ID" value="NZ_CYSD01000032.1"/>
</dbReference>
<dbReference type="STRING" id="928856.SAMN04488049_1209"/>
<name>A0A0P1GBA9_9RHOB</name>
<dbReference type="AlphaFoldDB" id="A0A0P1GBA9"/>
<reference evidence="1 2" key="1">
    <citation type="submission" date="2015-09" db="EMBL/GenBank/DDBJ databases">
        <authorList>
            <consortium name="Swine Surveillance"/>
        </authorList>
    </citation>
    <scope>NUCLEOTIDE SEQUENCE [LARGE SCALE GENOMIC DNA]</scope>
    <source>
        <strain evidence="1 2">CECT 7557</strain>
    </source>
</reference>
<evidence type="ECO:0000313" key="2">
    <source>
        <dbReference type="Proteomes" id="UP000052022"/>
    </source>
</evidence>
<dbReference type="EMBL" id="CYSD01000032">
    <property type="protein sequence ID" value="CUH78691.1"/>
    <property type="molecule type" value="Genomic_DNA"/>
</dbReference>
<organism evidence="1 2">
    <name type="scientific">Tritonibacter multivorans</name>
    <dbReference type="NCBI Taxonomy" id="928856"/>
    <lineage>
        <taxon>Bacteria</taxon>
        <taxon>Pseudomonadati</taxon>
        <taxon>Pseudomonadota</taxon>
        <taxon>Alphaproteobacteria</taxon>
        <taxon>Rhodobacterales</taxon>
        <taxon>Paracoccaceae</taxon>
        <taxon>Tritonibacter</taxon>
    </lineage>
</organism>
<dbReference type="OrthoDB" id="7875571at2"/>
<dbReference type="NCBIfam" id="TIGR04099">
    <property type="entry name" value="biosn_Pnap_2097"/>
    <property type="match status" value="1"/>
</dbReference>
<evidence type="ECO:0000313" key="1">
    <source>
        <dbReference type="EMBL" id="CUH78691.1"/>
    </source>
</evidence>